<evidence type="ECO:0000313" key="2">
    <source>
        <dbReference type="EMBL" id="ABC29221.1"/>
    </source>
</evidence>
<dbReference type="eggNOG" id="COG1216">
    <property type="taxonomic scope" value="Bacteria"/>
</dbReference>
<dbReference type="SUPFAM" id="SSF53448">
    <property type="entry name" value="Nucleotide-diphospho-sugar transferases"/>
    <property type="match status" value="1"/>
</dbReference>
<dbReference type="InterPro" id="IPR029044">
    <property type="entry name" value="Nucleotide-diphossugar_trans"/>
</dbReference>
<keyword evidence="3" id="KW-1185">Reference proteome</keyword>
<feature type="domain" description="Glycosyltransferase 2-like" evidence="1">
    <location>
        <begin position="24"/>
        <end position="135"/>
    </location>
</feature>
<dbReference type="CAZy" id="GT2">
    <property type="family name" value="Glycosyltransferase Family 2"/>
</dbReference>
<sequence length="278" mass="31359">MVSEVRKDDSSNLTVSCVVFDSDYDLLGRCLTSLSDSSLQLGIQVRVIVVNNSESCDLKLKSFLAKLESKFSFSLELISRHGNVGYAKGNNLAFDRINSTYHLILNPDVILAPDTLTRGLALLDADSSLSLVSPASFDYLCGPIQYLCKRYPSFLVLFLRFIKSPWLNARFSRALSEYEYRQETDSGVSFSPEIVSGCFMLCRTSALKKVGGFDERFFLYFEDFDLSLRMGKVGKVVYLPEMKIQHYGGGAGRKGWKHVRMFIVSAAKFFHKHGLKWI</sequence>
<dbReference type="AlphaFoldDB" id="Q2SJF3"/>
<dbReference type="HOGENOM" id="CLU_023845_0_4_6"/>
<keyword evidence="2" id="KW-0808">Transferase</keyword>
<reference evidence="2 3" key="1">
    <citation type="journal article" date="2005" name="Nucleic Acids Res.">
        <title>Genomic blueprint of Hahella chejuensis, a marine microbe producing an algicidal agent.</title>
        <authorList>
            <person name="Jeong H."/>
            <person name="Yim J.H."/>
            <person name="Lee C."/>
            <person name="Choi S.-H."/>
            <person name="Park Y.K."/>
            <person name="Yoon S.H."/>
            <person name="Hur C.-G."/>
            <person name="Kang H.-Y."/>
            <person name="Kim D."/>
            <person name="Lee H.H."/>
            <person name="Park K.H."/>
            <person name="Park S.-H."/>
            <person name="Park H.-S."/>
            <person name="Lee H.K."/>
            <person name="Oh T.K."/>
            <person name="Kim J.F."/>
        </authorList>
    </citation>
    <scope>NUCLEOTIDE SEQUENCE [LARGE SCALE GENOMIC DNA]</scope>
    <source>
        <strain evidence="2 3">KCTC 2396</strain>
    </source>
</reference>
<dbReference type="STRING" id="349521.HCH_02411"/>
<dbReference type="GO" id="GO:0016740">
    <property type="term" value="F:transferase activity"/>
    <property type="evidence" value="ECO:0007669"/>
    <property type="project" value="UniProtKB-KW"/>
</dbReference>
<proteinExistence type="predicted"/>
<evidence type="ECO:0000313" key="3">
    <source>
        <dbReference type="Proteomes" id="UP000000238"/>
    </source>
</evidence>
<dbReference type="Gene3D" id="3.90.550.10">
    <property type="entry name" value="Spore Coat Polysaccharide Biosynthesis Protein SpsA, Chain A"/>
    <property type="match status" value="1"/>
</dbReference>
<gene>
    <name evidence="2" type="ordered locus">HCH_02411</name>
</gene>
<name>Q2SJF3_HAHCH</name>
<dbReference type="PANTHER" id="PTHR43179:SF10">
    <property type="entry name" value="GLYCOSYL TRANSFERASE"/>
    <property type="match status" value="1"/>
</dbReference>
<dbReference type="OrthoDB" id="5291101at2"/>
<dbReference type="InterPro" id="IPR001173">
    <property type="entry name" value="Glyco_trans_2-like"/>
</dbReference>
<organism evidence="2 3">
    <name type="scientific">Hahella chejuensis (strain KCTC 2396)</name>
    <dbReference type="NCBI Taxonomy" id="349521"/>
    <lineage>
        <taxon>Bacteria</taxon>
        <taxon>Pseudomonadati</taxon>
        <taxon>Pseudomonadota</taxon>
        <taxon>Gammaproteobacteria</taxon>
        <taxon>Oceanospirillales</taxon>
        <taxon>Hahellaceae</taxon>
        <taxon>Hahella</taxon>
    </lineage>
</organism>
<dbReference type="CDD" id="cd04186">
    <property type="entry name" value="GT_2_like_c"/>
    <property type="match status" value="1"/>
</dbReference>
<dbReference type="Pfam" id="PF00535">
    <property type="entry name" value="Glycos_transf_2"/>
    <property type="match status" value="1"/>
</dbReference>
<evidence type="ECO:0000259" key="1">
    <source>
        <dbReference type="Pfam" id="PF00535"/>
    </source>
</evidence>
<accession>Q2SJF3</accession>
<dbReference type="PANTHER" id="PTHR43179">
    <property type="entry name" value="RHAMNOSYLTRANSFERASE WBBL"/>
    <property type="match status" value="1"/>
</dbReference>
<dbReference type="KEGG" id="hch:HCH_02411"/>
<dbReference type="EMBL" id="CP000155">
    <property type="protein sequence ID" value="ABC29221.1"/>
    <property type="molecule type" value="Genomic_DNA"/>
</dbReference>
<dbReference type="Proteomes" id="UP000000238">
    <property type="component" value="Chromosome"/>
</dbReference>
<protein>
    <submittedName>
        <fullName evidence="2">Predicted glycosyltransferase</fullName>
    </submittedName>
</protein>